<dbReference type="PANTHER" id="PTHR13935:SF41">
    <property type="entry name" value="TRANSCRIPTION FACTOR ORG2-RELATED"/>
    <property type="match status" value="1"/>
</dbReference>
<dbReference type="GO" id="GO:0000981">
    <property type="term" value="F:DNA-binding transcription factor activity, RNA polymerase II-specific"/>
    <property type="evidence" value="ECO:0007669"/>
    <property type="project" value="TreeGrafter"/>
</dbReference>
<keyword evidence="2" id="KW-0805">Transcription regulation</keyword>
<reference evidence="8" key="1">
    <citation type="submission" date="2023-03" db="EMBL/GenBank/DDBJ databases">
        <title>Chromosome-scale reference genome and RAD-based genetic map of yellow starthistle (Centaurea solstitialis) reveal putative structural variation and QTLs associated with invader traits.</title>
        <authorList>
            <person name="Reatini B."/>
            <person name="Cang F.A."/>
            <person name="Jiang Q."/>
            <person name="Mckibben M.T.W."/>
            <person name="Barker M.S."/>
            <person name="Rieseberg L.H."/>
            <person name="Dlugosch K.M."/>
        </authorList>
    </citation>
    <scope>NUCLEOTIDE SEQUENCE</scope>
    <source>
        <strain evidence="8">CAN-66</strain>
        <tissue evidence="8">Leaf</tissue>
    </source>
</reference>
<dbReference type="GO" id="GO:0000977">
    <property type="term" value="F:RNA polymerase II transcription regulatory region sequence-specific DNA binding"/>
    <property type="evidence" value="ECO:0007669"/>
    <property type="project" value="TreeGrafter"/>
</dbReference>
<feature type="domain" description="BHLH" evidence="7">
    <location>
        <begin position="73"/>
        <end position="126"/>
    </location>
</feature>
<evidence type="ECO:0000256" key="6">
    <source>
        <dbReference type="SAM" id="MobiDB-lite"/>
    </source>
</evidence>
<proteinExistence type="predicted"/>
<keyword evidence="5" id="KW-0539">Nucleus</keyword>
<evidence type="ECO:0000259" key="7">
    <source>
        <dbReference type="PROSITE" id="PS50888"/>
    </source>
</evidence>
<dbReference type="InterPro" id="IPR015660">
    <property type="entry name" value="MASH1/Ascl1a-like"/>
</dbReference>
<sequence length="258" mass="29183">MLALTPPPVFPTTYGWPCLEDLITQNNPQQGYNCNEANSYYNSLTHDFPTYDQMKNDFPPESISLDNGGTGDTKKRDHNASERDRRKKVNDLYAFLRSLLPMSSDQKKKVSIPGTVSRALKYIPELQKEVETLICKKKRLSYSSTEEDYLSIKKQSSKDAIIKTKSSVVSSVNALSDKEAVIQLISSTDHMSKNKEIGFLSKTIEYLEQEEDGIVLLNATTFKCLGEGMLLNTLHVQVQGDYIIEAEKLKEKLCVFHQ</sequence>
<dbReference type="EMBL" id="JARYMX010000006">
    <property type="protein sequence ID" value="KAJ9543942.1"/>
    <property type="molecule type" value="Genomic_DNA"/>
</dbReference>
<comment type="subcellular location">
    <subcellularLocation>
        <location evidence="1">Nucleus</location>
    </subcellularLocation>
</comment>
<evidence type="ECO:0000256" key="4">
    <source>
        <dbReference type="ARBA" id="ARBA00023163"/>
    </source>
</evidence>
<gene>
    <name evidence="8" type="ORF">OSB04_023649</name>
</gene>
<dbReference type="AlphaFoldDB" id="A0AA38T359"/>
<dbReference type="Pfam" id="PF00010">
    <property type="entry name" value="HLH"/>
    <property type="match status" value="1"/>
</dbReference>
<evidence type="ECO:0000256" key="2">
    <source>
        <dbReference type="ARBA" id="ARBA00023015"/>
    </source>
</evidence>
<evidence type="ECO:0000256" key="3">
    <source>
        <dbReference type="ARBA" id="ARBA00023125"/>
    </source>
</evidence>
<dbReference type="SMART" id="SM00353">
    <property type="entry name" value="HLH"/>
    <property type="match status" value="1"/>
</dbReference>
<evidence type="ECO:0000313" key="9">
    <source>
        <dbReference type="Proteomes" id="UP001172457"/>
    </source>
</evidence>
<evidence type="ECO:0000256" key="1">
    <source>
        <dbReference type="ARBA" id="ARBA00004123"/>
    </source>
</evidence>
<dbReference type="InterPro" id="IPR011598">
    <property type="entry name" value="bHLH_dom"/>
</dbReference>
<keyword evidence="9" id="KW-1185">Reference proteome</keyword>
<feature type="compositionally biased region" description="Basic and acidic residues" evidence="6">
    <location>
        <begin position="72"/>
        <end position="84"/>
    </location>
</feature>
<evidence type="ECO:0000256" key="5">
    <source>
        <dbReference type="ARBA" id="ARBA00023242"/>
    </source>
</evidence>
<dbReference type="Gene3D" id="4.10.280.10">
    <property type="entry name" value="Helix-loop-helix DNA-binding domain"/>
    <property type="match status" value="1"/>
</dbReference>
<accession>A0AA38T359</accession>
<dbReference type="InterPro" id="IPR036638">
    <property type="entry name" value="HLH_DNA-bd_sf"/>
</dbReference>
<dbReference type="Proteomes" id="UP001172457">
    <property type="component" value="Chromosome 6"/>
</dbReference>
<dbReference type="SUPFAM" id="SSF47459">
    <property type="entry name" value="HLH, helix-loop-helix DNA-binding domain"/>
    <property type="match status" value="1"/>
</dbReference>
<dbReference type="GO" id="GO:0090575">
    <property type="term" value="C:RNA polymerase II transcription regulator complex"/>
    <property type="evidence" value="ECO:0007669"/>
    <property type="project" value="TreeGrafter"/>
</dbReference>
<comment type="caution">
    <text evidence="8">The sequence shown here is derived from an EMBL/GenBank/DDBJ whole genome shotgun (WGS) entry which is preliminary data.</text>
</comment>
<dbReference type="PROSITE" id="PS50888">
    <property type="entry name" value="BHLH"/>
    <property type="match status" value="1"/>
</dbReference>
<dbReference type="PANTHER" id="PTHR13935">
    <property type="entry name" value="ACHAETE-SCUTE TRANSCRIPTION FACTOR-RELATED"/>
    <property type="match status" value="1"/>
</dbReference>
<name>A0AA38T359_9ASTR</name>
<dbReference type="GO" id="GO:0010106">
    <property type="term" value="P:cellular response to iron ion starvation"/>
    <property type="evidence" value="ECO:0007669"/>
    <property type="project" value="UniProtKB-ARBA"/>
</dbReference>
<keyword evidence="3" id="KW-0238">DNA-binding</keyword>
<keyword evidence="4" id="KW-0804">Transcription</keyword>
<evidence type="ECO:0000313" key="8">
    <source>
        <dbReference type="EMBL" id="KAJ9543942.1"/>
    </source>
</evidence>
<dbReference type="GO" id="GO:0046983">
    <property type="term" value="F:protein dimerization activity"/>
    <property type="evidence" value="ECO:0007669"/>
    <property type="project" value="InterPro"/>
</dbReference>
<feature type="region of interest" description="Disordered" evidence="6">
    <location>
        <begin position="51"/>
        <end position="85"/>
    </location>
</feature>
<organism evidence="8 9">
    <name type="scientific">Centaurea solstitialis</name>
    <name type="common">yellow star-thistle</name>
    <dbReference type="NCBI Taxonomy" id="347529"/>
    <lineage>
        <taxon>Eukaryota</taxon>
        <taxon>Viridiplantae</taxon>
        <taxon>Streptophyta</taxon>
        <taxon>Embryophyta</taxon>
        <taxon>Tracheophyta</taxon>
        <taxon>Spermatophyta</taxon>
        <taxon>Magnoliopsida</taxon>
        <taxon>eudicotyledons</taxon>
        <taxon>Gunneridae</taxon>
        <taxon>Pentapetalae</taxon>
        <taxon>asterids</taxon>
        <taxon>campanulids</taxon>
        <taxon>Asterales</taxon>
        <taxon>Asteraceae</taxon>
        <taxon>Carduoideae</taxon>
        <taxon>Cardueae</taxon>
        <taxon>Centaureinae</taxon>
        <taxon>Centaurea</taxon>
    </lineage>
</organism>
<protein>
    <recommendedName>
        <fullName evidence="7">BHLH domain-containing protein</fullName>
    </recommendedName>
</protein>
<dbReference type="FunFam" id="4.10.280.10:FF:000074">
    <property type="entry name" value="Transcription factor ORG2"/>
    <property type="match status" value="1"/>
</dbReference>